<organism evidence="2 3">
    <name type="scientific">Rurimicrobium arvi</name>
    <dbReference type="NCBI Taxonomy" id="2049916"/>
    <lineage>
        <taxon>Bacteria</taxon>
        <taxon>Pseudomonadati</taxon>
        <taxon>Bacteroidota</taxon>
        <taxon>Chitinophagia</taxon>
        <taxon>Chitinophagales</taxon>
        <taxon>Chitinophagaceae</taxon>
        <taxon>Rurimicrobium</taxon>
    </lineage>
</organism>
<dbReference type="RefSeq" id="WP_344824548.1">
    <property type="nucleotide sequence ID" value="NZ_BAABEZ010000022.1"/>
</dbReference>
<evidence type="ECO:0008006" key="4">
    <source>
        <dbReference type="Google" id="ProtNLM"/>
    </source>
</evidence>
<gene>
    <name evidence="2" type="ORF">GCM10023092_14080</name>
</gene>
<dbReference type="Proteomes" id="UP001501410">
    <property type="component" value="Unassembled WGS sequence"/>
</dbReference>
<protein>
    <recommendedName>
        <fullName evidence="4">PH domain-containing protein</fullName>
    </recommendedName>
</protein>
<keyword evidence="1" id="KW-0812">Transmembrane</keyword>
<proteinExistence type="predicted"/>
<sequence length="143" mass="16833">MKQQNYANHRMYYAPHHFVLLPLLGFLMIWGGWKWYETGELAWGLFGIAVFCILYLTLMLRQHYALGNQNRIVRLEFRLRYFELTGTSAKAVESRLSFGQIAALRFASDEEFLPLLQQALDRQLNADDIKKQISNWQADTMRI</sequence>
<comment type="caution">
    <text evidence="2">The sequence shown here is derived from an EMBL/GenBank/DDBJ whole genome shotgun (WGS) entry which is preliminary data.</text>
</comment>
<name>A0ABP8MQX1_9BACT</name>
<keyword evidence="1" id="KW-1133">Transmembrane helix</keyword>
<evidence type="ECO:0000313" key="3">
    <source>
        <dbReference type="Proteomes" id="UP001501410"/>
    </source>
</evidence>
<evidence type="ECO:0000313" key="2">
    <source>
        <dbReference type="EMBL" id="GAA4453554.1"/>
    </source>
</evidence>
<reference evidence="3" key="1">
    <citation type="journal article" date="2019" name="Int. J. Syst. Evol. Microbiol.">
        <title>The Global Catalogue of Microorganisms (GCM) 10K type strain sequencing project: providing services to taxonomists for standard genome sequencing and annotation.</title>
        <authorList>
            <consortium name="The Broad Institute Genomics Platform"/>
            <consortium name="The Broad Institute Genome Sequencing Center for Infectious Disease"/>
            <person name="Wu L."/>
            <person name="Ma J."/>
        </authorList>
    </citation>
    <scope>NUCLEOTIDE SEQUENCE [LARGE SCALE GENOMIC DNA]</scope>
    <source>
        <strain evidence="3">JCM 31921</strain>
    </source>
</reference>
<feature type="transmembrane region" description="Helical" evidence="1">
    <location>
        <begin position="12"/>
        <end position="35"/>
    </location>
</feature>
<dbReference type="EMBL" id="BAABEZ010000022">
    <property type="protein sequence ID" value="GAA4453554.1"/>
    <property type="molecule type" value="Genomic_DNA"/>
</dbReference>
<keyword evidence="1" id="KW-0472">Membrane</keyword>
<accession>A0ABP8MQX1</accession>
<keyword evidence="3" id="KW-1185">Reference proteome</keyword>
<dbReference type="InterPro" id="IPR045385">
    <property type="entry name" value="DUF6526"/>
</dbReference>
<dbReference type="Pfam" id="PF20136">
    <property type="entry name" value="DUF6526"/>
    <property type="match status" value="1"/>
</dbReference>
<evidence type="ECO:0000256" key="1">
    <source>
        <dbReference type="SAM" id="Phobius"/>
    </source>
</evidence>
<feature type="transmembrane region" description="Helical" evidence="1">
    <location>
        <begin position="41"/>
        <end position="60"/>
    </location>
</feature>